<protein>
    <submittedName>
        <fullName evidence="3">17 kDa surface antigen</fullName>
    </submittedName>
</protein>
<feature type="signal peptide" evidence="1">
    <location>
        <begin position="1"/>
        <end position="23"/>
    </location>
</feature>
<proteinExistence type="predicted"/>
<dbReference type="STRING" id="75379.Tint_0386"/>
<dbReference type="Pfam" id="PF05433">
    <property type="entry name" value="Rick_17kDa_Anti"/>
    <property type="match status" value="1"/>
</dbReference>
<keyword evidence="1" id="KW-0732">Signal</keyword>
<sequence length="164" mass="15814">MQNLKLTSLSVACAALLTLGGCATNSMTGTGTPQASAQGYTVSGAQSVQSVQLGTVLAVHPVVIAAQGSGLGAIGGALTGGAVGHQIGNGTGQTLASIAGALAGLVGGQALEGSASKESGLLVTVKLDDGRVLAITQASDVQLAVGERVQVLSGRDGKARVLPL</sequence>
<accession>D5X4J6</accession>
<dbReference type="AlphaFoldDB" id="D5X4J6"/>
<dbReference type="KEGG" id="tin:Tint_0386"/>
<dbReference type="BioCyc" id="TINT75379:TINT_RS01955-MONOMER"/>
<dbReference type="EMBL" id="CP002021">
    <property type="protein sequence ID" value="ADG29797.1"/>
    <property type="molecule type" value="Genomic_DNA"/>
</dbReference>
<dbReference type="HOGENOM" id="CLU_090265_3_2_4"/>
<evidence type="ECO:0000256" key="1">
    <source>
        <dbReference type="SAM" id="SignalP"/>
    </source>
</evidence>
<evidence type="ECO:0000313" key="3">
    <source>
        <dbReference type="EMBL" id="ADG29797.1"/>
    </source>
</evidence>
<feature type="chain" id="PRO_5003079912" evidence="1">
    <location>
        <begin position="24"/>
        <end position="164"/>
    </location>
</feature>
<name>D5X4J6_THIK1</name>
<dbReference type="InterPro" id="IPR008816">
    <property type="entry name" value="Gly_zipper_2TM_dom"/>
</dbReference>
<reference evidence="3" key="1">
    <citation type="submission" date="2010-04" db="EMBL/GenBank/DDBJ databases">
        <title>Complete sequence of Thiomonas intermedia K12.</title>
        <authorList>
            <consortium name="US DOE Joint Genome Institute"/>
            <person name="Lucas S."/>
            <person name="Copeland A."/>
            <person name="Lapidus A."/>
            <person name="Cheng J.-F."/>
            <person name="Bruce D."/>
            <person name="Goodwin L."/>
            <person name="Pitluck S."/>
            <person name="Davenport K."/>
            <person name="Detter J.C."/>
            <person name="Han C."/>
            <person name="Tapia R."/>
            <person name="Land M."/>
            <person name="Hauser L."/>
            <person name="Kyrpides N."/>
            <person name="Ovchinnikova G."/>
            <person name="Kerfeld C.A."/>
            <person name="Cannon G.C."/>
            <person name="Heinhorst S."/>
            <person name="Woyke T."/>
        </authorList>
    </citation>
    <scope>NUCLEOTIDE SEQUENCE [LARGE SCALE GENOMIC DNA]</scope>
    <source>
        <strain evidence="3">K12</strain>
    </source>
</reference>
<dbReference type="eggNOG" id="COG3133">
    <property type="taxonomic scope" value="Bacteria"/>
</dbReference>
<gene>
    <name evidence="3" type="ordered locus">Tint_0386</name>
</gene>
<dbReference type="PROSITE" id="PS51257">
    <property type="entry name" value="PROKAR_LIPOPROTEIN"/>
    <property type="match status" value="1"/>
</dbReference>
<organism evidence="3">
    <name type="scientific">Thiomonas intermedia (strain K12)</name>
    <name type="common">Thiobacillus intermedius</name>
    <dbReference type="NCBI Taxonomy" id="75379"/>
    <lineage>
        <taxon>Bacteria</taxon>
        <taxon>Pseudomonadati</taxon>
        <taxon>Pseudomonadota</taxon>
        <taxon>Betaproteobacteria</taxon>
        <taxon>Burkholderiales</taxon>
        <taxon>Thiomonas</taxon>
    </lineage>
</organism>
<feature type="domain" description="Glycine zipper 2TM" evidence="2">
    <location>
        <begin position="71"/>
        <end position="111"/>
    </location>
</feature>
<dbReference type="GO" id="GO:0019867">
    <property type="term" value="C:outer membrane"/>
    <property type="evidence" value="ECO:0007669"/>
    <property type="project" value="InterPro"/>
</dbReference>
<evidence type="ECO:0000259" key="2">
    <source>
        <dbReference type="Pfam" id="PF05433"/>
    </source>
</evidence>